<comment type="caution">
    <text evidence="1">The sequence shown here is derived from an EMBL/GenBank/DDBJ whole genome shotgun (WGS) entry which is preliminary data.</text>
</comment>
<accession>A0ABU6J4E6</accession>
<evidence type="ECO:0000313" key="1">
    <source>
        <dbReference type="EMBL" id="MEC4718395.1"/>
    </source>
</evidence>
<dbReference type="RefSeq" id="WP_326505118.1">
    <property type="nucleotide sequence ID" value="NZ_JAWIIV010000002.1"/>
</dbReference>
<gene>
    <name evidence="1" type="ORF">RY831_04510</name>
</gene>
<dbReference type="EMBL" id="JAWIIV010000002">
    <property type="protein sequence ID" value="MEC4718395.1"/>
    <property type="molecule type" value="Genomic_DNA"/>
</dbReference>
<proteinExistence type="predicted"/>
<evidence type="ECO:0000313" key="2">
    <source>
        <dbReference type="Proteomes" id="UP001352263"/>
    </source>
</evidence>
<organism evidence="1 2">
    <name type="scientific">Noviherbaspirillum album</name>
    <dbReference type="NCBI Taxonomy" id="3080276"/>
    <lineage>
        <taxon>Bacteria</taxon>
        <taxon>Pseudomonadati</taxon>
        <taxon>Pseudomonadota</taxon>
        <taxon>Betaproteobacteria</taxon>
        <taxon>Burkholderiales</taxon>
        <taxon>Oxalobacteraceae</taxon>
        <taxon>Noviherbaspirillum</taxon>
    </lineage>
</organism>
<dbReference type="SUPFAM" id="SSF56399">
    <property type="entry name" value="ADP-ribosylation"/>
    <property type="match status" value="1"/>
</dbReference>
<name>A0ABU6J4E6_9BURK</name>
<dbReference type="Proteomes" id="UP001352263">
    <property type="component" value="Unassembled WGS sequence"/>
</dbReference>
<protein>
    <submittedName>
        <fullName evidence="1">DUF2441 domain-containing protein</fullName>
    </submittedName>
</protein>
<sequence>MWNDKKNGWEENGMFIPAFDWLAWYAAPTQLGPSRLDFRPQDLALALANARCNHGRAPARSADMRSLNSFLGVPNAAPENLRSGQTKDAEDLLEEVRKQVRPEAPSRLECYFVSASHDVAQIRLNELRGERGIFRCRILKDGYVFPGDIRLFQRVCDSQRREDAERYWVGADLETTDPSHVEYLVGGSLYFPDWETIPDLDLGKIIDYQSLREFCRENNLSMDGWFGPNGPIR</sequence>
<keyword evidence="2" id="KW-1185">Reference proteome</keyword>
<reference evidence="1 2" key="1">
    <citation type="submission" date="2023-10" db="EMBL/GenBank/DDBJ databases">
        <title>Noviherbaspirillum sp. CPCC 100848 genome assembly.</title>
        <authorList>
            <person name="Li X.Y."/>
            <person name="Fang X.M."/>
        </authorList>
    </citation>
    <scope>NUCLEOTIDE SEQUENCE [LARGE SCALE GENOMIC DNA]</scope>
    <source>
        <strain evidence="1 2">CPCC 100848</strain>
    </source>
</reference>